<dbReference type="AlphaFoldDB" id="A0A090QL36"/>
<dbReference type="STRING" id="754436.JCM19237_5397"/>
<comment type="caution">
    <text evidence="1">The sequence shown here is derived from an EMBL/GenBank/DDBJ whole genome shotgun (WGS) entry which is preliminary data.</text>
</comment>
<organism evidence="1 2">
    <name type="scientific">Photobacterium aphoticum</name>
    <dbReference type="NCBI Taxonomy" id="754436"/>
    <lineage>
        <taxon>Bacteria</taxon>
        <taxon>Pseudomonadati</taxon>
        <taxon>Pseudomonadota</taxon>
        <taxon>Gammaproteobacteria</taxon>
        <taxon>Vibrionales</taxon>
        <taxon>Vibrionaceae</taxon>
        <taxon>Photobacterium</taxon>
    </lineage>
</organism>
<name>A0A090QL36_9GAMM</name>
<accession>A0A090QL36</accession>
<dbReference type="EMBL" id="BBMN01000001">
    <property type="protein sequence ID" value="GAL02504.1"/>
    <property type="molecule type" value="Genomic_DNA"/>
</dbReference>
<reference evidence="1 2" key="1">
    <citation type="journal article" date="2014" name="Genome Announc.">
        <title>Draft Genome Sequences of Two Vibrionaceae Species, Vibrio ponticus C121 and Photobacterium aphoticum C119, Isolated as Coral Reef Microbiota.</title>
        <authorList>
            <person name="Al-saari N."/>
            <person name="Meirelles P.M."/>
            <person name="Mino S."/>
            <person name="Suda W."/>
            <person name="Oshima K."/>
            <person name="Hattori M."/>
            <person name="Ohkuma M."/>
            <person name="Thompson F.L."/>
            <person name="Gomez-Gil B."/>
            <person name="Sawabe T."/>
            <person name="Sawabe T."/>
        </authorList>
    </citation>
    <scope>NUCLEOTIDE SEQUENCE [LARGE SCALE GENOMIC DNA]</scope>
    <source>
        <strain evidence="1 2">JCM 19237</strain>
    </source>
</reference>
<protein>
    <submittedName>
        <fullName evidence="1">Uncharacterized protein</fullName>
    </submittedName>
</protein>
<evidence type="ECO:0000313" key="1">
    <source>
        <dbReference type="EMBL" id="GAL02504.1"/>
    </source>
</evidence>
<gene>
    <name evidence="1" type="ORF">JCM19237_5397</name>
</gene>
<sequence>MWMTSINWQNALVSQAPAVSKTVCQLALLSLSITTFGMSMSAYQTYHQHVSVEFIPCQ</sequence>
<dbReference type="Proteomes" id="UP000029227">
    <property type="component" value="Unassembled WGS sequence"/>
</dbReference>
<proteinExistence type="predicted"/>
<evidence type="ECO:0000313" key="2">
    <source>
        <dbReference type="Proteomes" id="UP000029227"/>
    </source>
</evidence>